<accession>A0A420ISF5</accession>
<evidence type="ECO:0000313" key="2">
    <source>
        <dbReference type="EMBL" id="RKF77473.1"/>
    </source>
</evidence>
<comment type="caution">
    <text evidence="2">The sequence shown here is derived from an EMBL/GenBank/DDBJ whole genome shotgun (WGS) entry which is preliminary data.</text>
</comment>
<dbReference type="EMBL" id="MCBR01006360">
    <property type="protein sequence ID" value="RKF77473.1"/>
    <property type="molecule type" value="Genomic_DNA"/>
</dbReference>
<dbReference type="Proteomes" id="UP000285405">
    <property type="component" value="Unassembled WGS sequence"/>
</dbReference>
<feature type="signal peptide" evidence="1">
    <location>
        <begin position="1"/>
        <end position="35"/>
    </location>
</feature>
<dbReference type="AlphaFoldDB" id="A0A420ISF5"/>
<proteinExistence type="predicted"/>
<feature type="chain" id="PRO_5019362536" evidence="1">
    <location>
        <begin position="36"/>
        <end position="126"/>
    </location>
</feature>
<keyword evidence="1" id="KW-0732">Signal</keyword>
<organism evidence="2 3">
    <name type="scientific">Golovinomyces cichoracearum</name>
    <dbReference type="NCBI Taxonomy" id="62708"/>
    <lineage>
        <taxon>Eukaryota</taxon>
        <taxon>Fungi</taxon>
        <taxon>Dikarya</taxon>
        <taxon>Ascomycota</taxon>
        <taxon>Pezizomycotina</taxon>
        <taxon>Leotiomycetes</taxon>
        <taxon>Erysiphales</taxon>
        <taxon>Erysiphaceae</taxon>
        <taxon>Golovinomyces</taxon>
    </lineage>
</organism>
<reference evidence="2 3" key="1">
    <citation type="journal article" date="2018" name="BMC Genomics">
        <title>Comparative genome analyses reveal sequence features reflecting distinct modes of host-adaptation between dicot and monocot powdery mildew.</title>
        <authorList>
            <person name="Wu Y."/>
            <person name="Ma X."/>
            <person name="Pan Z."/>
            <person name="Kale S.D."/>
            <person name="Song Y."/>
            <person name="King H."/>
            <person name="Zhang Q."/>
            <person name="Presley C."/>
            <person name="Deng X."/>
            <person name="Wei C.I."/>
            <person name="Xiao S."/>
        </authorList>
    </citation>
    <scope>NUCLEOTIDE SEQUENCE [LARGE SCALE GENOMIC DNA]</scope>
    <source>
        <strain evidence="2">UCSC1</strain>
    </source>
</reference>
<name>A0A420ISF5_9PEZI</name>
<sequence length="126" mass="14528">MKQERHVMGKFSIHNTPEYLTVLLVLLLTTSLSSAVNLNSPASLQNHPHHPSFRKLDIRVRSWRCPGYDRDITETDLVDIKEKIKHKYIEEGPSKLLVTGTPYSSQLSKGGRQLQWRYDINEKKTA</sequence>
<evidence type="ECO:0000256" key="1">
    <source>
        <dbReference type="SAM" id="SignalP"/>
    </source>
</evidence>
<evidence type="ECO:0000313" key="3">
    <source>
        <dbReference type="Proteomes" id="UP000285405"/>
    </source>
</evidence>
<protein>
    <submittedName>
        <fullName evidence="2">Uncharacterized protein</fullName>
    </submittedName>
</protein>
<gene>
    <name evidence="2" type="ORF">GcC1_063014</name>
</gene>